<gene>
    <name evidence="1" type="ORF">HOO65_070251</name>
</gene>
<evidence type="ECO:0000313" key="1">
    <source>
        <dbReference type="EMBL" id="KAL2885789.1"/>
    </source>
</evidence>
<dbReference type="EMBL" id="JABSNW010000007">
    <property type="protein sequence ID" value="KAL2885789.1"/>
    <property type="molecule type" value="Genomic_DNA"/>
</dbReference>
<protein>
    <submittedName>
        <fullName evidence="1">Uncharacterized protein</fullName>
    </submittedName>
</protein>
<reference evidence="1 2" key="1">
    <citation type="submission" date="2020-05" db="EMBL/GenBank/DDBJ databases">
        <title>Ceratocystis lukuohia genome.</title>
        <authorList>
            <person name="Harrington T.C."/>
            <person name="Kim K."/>
            <person name="Mayers C.G."/>
        </authorList>
    </citation>
    <scope>NUCLEOTIDE SEQUENCE [LARGE SCALE GENOMIC DNA]</scope>
    <source>
        <strain evidence="1 2">C4212</strain>
    </source>
</reference>
<dbReference type="Proteomes" id="UP001610728">
    <property type="component" value="Unassembled WGS sequence"/>
</dbReference>
<name>A0ABR4MBZ1_9PEZI</name>
<comment type="caution">
    <text evidence="1">The sequence shown here is derived from an EMBL/GenBank/DDBJ whole genome shotgun (WGS) entry which is preliminary data.</text>
</comment>
<proteinExistence type="predicted"/>
<evidence type="ECO:0000313" key="2">
    <source>
        <dbReference type="Proteomes" id="UP001610728"/>
    </source>
</evidence>
<organism evidence="1 2">
    <name type="scientific">Ceratocystis lukuohia</name>
    <dbReference type="NCBI Taxonomy" id="2019550"/>
    <lineage>
        <taxon>Eukaryota</taxon>
        <taxon>Fungi</taxon>
        <taxon>Dikarya</taxon>
        <taxon>Ascomycota</taxon>
        <taxon>Pezizomycotina</taxon>
        <taxon>Sordariomycetes</taxon>
        <taxon>Hypocreomycetidae</taxon>
        <taxon>Microascales</taxon>
        <taxon>Ceratocystidaceae</taxon>
        <taxon>Ceratocystis</taxon>
    </lineage>
</organism>
<dbReference type="RefSeq" id="XP_070856969.1">
    <property type="nucleotide sequence ID" value="XM_071001285.1"/>
</dbReference>
<sequence length="122" mass="13643">MLMILICLSNGVSPKQHLKLQYLKQHEDFQFQFSKALRTLLDTNLPNRQAWETFEATCKTLACESRDRPGAICPPESGILQAIVVVGEAPTKGLHEAPYQNLFGVLVDSDMAIARMSPNTRK</sequence>
<accession>A0ABR4MBZ1</accession>
<keyword evidence="2" id="KW-1185">Reference proteome</keyword>
<dbReference type="GeneID" id="98120356"/>